<dbReference type="Pfam" id="PF00175">
    <property type="entry name" value="NAD_binding_1"/>
    <property type="match status" value="1"/>
</dbReference>
<sequence>MEFKVIVKPSGVEYQSGRNILDDALASSISLEHSCKTGDCGVCCAEVISGLVENENGELVTQGHILTCQSKAKSDVVLKANYYPELVDIKQQTISCKVASFEFVTKDIVSIRFRFSPKTIFNYLPGQYVDLSFRGVKRSYSIANAKSKSNELELHIRKVPNGEMSELLFEHLKENQLMRIEGPKGTFFVRDNIKPLIFIATGTGIAPIKAIVEELIAKEDKRNVYIYWGMRYKNEIYCDELSLLAAENQNIFFNLVLSREFEVSPDYKKGYVQDAVIRDFNSLKDIEVYACGSSKMIECAKALLLQHQLPNDAFFSDAFTPAK</sequence>
<dbReference type="Pfam" id="PF00111">
    <property type="entry name" value="Fer2"/>
    <property type="match status" value="1"/>
</dbReference>
<dbReference type="InterPro" id="IPR050415">
    <property type="entry name" value="MRET"/>
</dbReference>
<dbReference type="PRINTS" id="PR00371">
    <property type="entry name" value="FPNCR"/>
</dbReference>
<dbReference type="Proteomes" id="UP000722957">
    <property type="component" value="Unassembled WGS sequence"/>
</dbReference>
<dbReference type="SUPFAM" id="SSF54292">
    <property type="entry name" value="2Fe-2S ferredoxin-like"/>
    <property type="match status" value="1"/>
</dbReference>
<keyword evidence="1" id="KW-0472">Membrane</keyword>
<accession>A0A1Y0NYI9</accession>
<dbReference type="InterPro" id="IPR008333">
    <property type="entry name" value="Cbr1-like_FAD-bd_dom"/>
</dbReference>
<dbReference type="InterPro" id="IPR012675">
    <property type="entry name" value="Beta-grasp_dom_sf"/>
</dbReference>
<evidence type="ECO:0000313" key="6">
    <source>
        <dbReference type="Proteomes" id="UP000722957"/>
    </source>
</evidence>
<dbReference type="CDD" id="cd00207">
    <property type="entry name" value="fer2"/>
    <property type="match status" value="1"/>
</dbReference>
<evidence type="ECO:0000313" key="5">
    <source>
        <dbReference type="EMBL" id="MBF4271837.1"/>
    </source>
</evidence>
<dbReference type="PRINTS" id="PR00410">
    <property type="entry name" value="PHEHYDRXLASE"/>
</dbReference>
<evidence type="ECO:0000256" key="1">
    <source>
        <dbReference type="ARBA" id="ARBA00022692"/>
    </source>
</evidence>
<dbReference type="CDD" id="cd06189">
    <property type="entry name" value="flavin_oxioreductase"/>
    <property type="match status" value="1"/>
</dbReference>
<dbReference type="InterPro" id="IPR006058">
    <property type="entry name" value="2Fe2S_fd_BS"/>
</dbReference>
<evidence type="ECO:0000259" key="4">
    <source>
        <dbReference type="PROSITE" id="PS51384"/>
    </source>
</evidence>
<dbReference type="AlphaFoldDB" id="A0A1Y0NYI9"/>
<reference evidence="5 6" key="1">
    <citation type="journal article" date="2021" name="PeerJ">
        <title>Analysis of 44 Vibrio anguillarum genomes reveals high genetic diversity.</title>
        <authorList>
            <person name="Hansen M.J."/>
            <person name="Dalsgaard I."/>
        </authorList>
    </citation>
    <scope>NUCLEOTIDE SEQUENCE [LARGE SCALE GENOMIC DNA]</scope>
    <source>
        <strain evidence="5 6">17-16730-2A</strain>
    </source>
</reference>
<dbReference type="RefSeq" id="WP_013855755.1">
    <property type="nucleotide sequence ID" value="NZ_CP020534.1"/>
</dbReference>
<comment type="caution">
    <text evidence="5">The sequence shown here is derived from an EMBL/GenBank/DDBJ whole genome shotgun (WGS) entry which is preliminary data.</text>
</comment>
<feature type="domain" description="FAD-binding FR-type" evidence="4">
    <location>
        <begin position="91"/>
        <end position="190"/>
    </location>
</feature>
<dbReference type="PANTHER" id="PTHR47354:SF5">
    <property type="entry name" value="PROTEIN RFBI"/>
    <property type="match status" value="1"/>
</dbReference>
<dbReference type="InterPro" id="IPR001433">
    <property type="entry name" value="OxRdtase_FAD/NAD-bd"/>
</dbReference>
<dbReference type="InterPro" id="IPR017927">
    <property type="entry name" value="FAD-bd_FR_type"/>
</dbReference>
<dbReference type="KEGG" id="vau:VANGNB10_cI2518c"/>
<dbReference type="GO" id="GO:0051537">
    <property type="term" value="F:2 iron, 2 sulfur cluster binding"/>
    <property type="evidence" value="ECO:0007669"/>
    <property type="project" value="InterPro"/>
</dbReference>
<dbReference type="InterPro" id="IPR039261">
    <property type="entry name" value="FNR_nucleotide-bd"/>
</dbReference>
<dbReference type="InterPro" id="IPR001709">
    <property type="entry name" value="Flavoprot_Pyr_Nucl_cyt_Rdtase"/>
</dbReference>
<gene>
    <name evidence="5" type="ORF">EAY07_07215</name>
</gene>
<dbReference type="Pfam" id="PF00970">
    <property type="entry name" value="FAD_binding_6"/>
    <property type="match status" value="1"/>
</dbReference>
<dbReference type="PANTHER" id="PTHR47354">
    <property type="entry name" value="NADH OXIDOREDUCTASE HCR"/>
    <property type="match status" value="1"/>
</dbReference>
<keyword evidence="1" id="KW-0812">Transmembrane</keyword>
<name>A0A1Y0NYI9_VIBAN</name>
<dbReference type="GO" id="GO:0016491">
    <property type="term" value="F:oxidoreductase activity"/>
    <property type="evidence" value="ECO:0007669"/>
    <property type="project" value="InterPro"/>
</dbReference>
<dbReference type="PROSITE" id="PS51085">
    <property type="entry name" value="2FE2S_FER_2"/>
    <property type="match status" value="1"/>
</dbReference>
<dbReference type="SUPFAM" id="SSF52343">
    <property type="entry name" value="Ferredoxin reductase-like, C-terminal NADP-linked domain"/>
    <property type="match status" value="1"/>
</dbReference>
<dbReference type="Gene3D" id="2.40.30.10">
    <property type="entry name" value="Translation factors"/>
    <property type="match status" value="1"/>
</dbReference>
<dbReference type="PROSITE" id="PS51384">
    <property type="entry name" value="FAD_FR"/>
    <property type="match status" value="1"/>
</dbReference>
<dbReference type="InterPro" id="IPR036010">
    <property type="entry name" value="2Fe-2S_ferredoxin-like_sf"/>
</dbReference>
<feature type="domain" description="2Fe-2S ferredoxin-type" evidence="3">
    <location>
        <begin position="1"/>
        <end position="84"/>
    </location>
</feature>
<proteinExistence type="predicted"/>
<dbReference type="SUPFAM" id="SSF63380">
    <property type="entry name" value="Riboflavin synthase domain-like"/>
    <property type="match status" value="1"/>
</dbReference>
<dbReference type="InterPro" id="IPR017938">
    <property type="entry name" value="Riboflavin_synthase-like_b-brl"/>
</dbReference>
<organism evidence="5 6">
    <name type="scientific">Vibrio anguillarum</name>
    <name type="common">Listonella anguillarum</name>
    <dbReference type="NCBI Taxonomy" id="55601"/>
    <lineage>
        <taxon>Bacteria</taxon>
        <taxon>Pseudomonadati</taxon>
        <taxon>Pseudomonadota</taxon>
        <taxon>Gammaproteobacteria</taxon>
        <taxon>Vibrionales</taxon>
        <taxon>Vibrionaceae</taxon>
        <taxon>Vibrio</taxon>
    </lineage>
</organism>
<evidence type="ECO:0000256" key="2">
    <source>
        <dbReference type="ARBA" id="ARBA00034078"/>
    </source>
</evidence>
<dbReference type="Gene3D" id="3.40.50.80">
    <property type="entry name" value="Nucleotide-binding domain of ferredoxin-NADP reductase (FNR) module"/>
    <property type="match status" value="1"/>
</dbReference>
<comment type="cofactor">
    <cofactor evidence="2">
        <name>[2Fe-2S] cluster</name>
        <dbReference type="ChEBI" id="CHEBI:190135"/>
    </cofactor>
</comment>
<dbReference type="PROSITE" id="PS00197">
    <property type="entry name" value="2FE2S_FER_1"/>
    <property type="match status" value="1"/>
</dbReference>
<dbReference type="EMBL" id="RDOM01000013">
    <property type="protein sequence ID" value="MBF4271837.1"/>
    <property type="molecule type" value="Genomic_DNA"/>
</dbReference>
<dbReference type="Gene3D" id="3.10.20.30">
    <property type="match status" value="1"/>
</dbReference>
<evidence type="ECO:0000259" key="3">
    <source>
        <dbReference type="PROSITE" id="PS51085"/>
    </source>
</evidence>
<protein>
    <submittedName>
        <fullName evidence="5">CDP-6-deoxy-delta-3,4-glucoseen reductase</fullName>
    </submittedName>
</protein>
<dbReference type="InterPro" id="IPR001041">
    <property type="entry name" value="2Fe-2S_ferredoxin-type"/>
</dbReference>